<feature type="transmembrane region" description="Helical" evidence="5">
    <location>
        <begin position="188"/>
        <end position="209"/>
    </location>
</feature>
<keyword evidence="4 5" id="KW-0472">Membrane</keyword>
<proteinExistence type="predicted"/>
<keyword evidence="3 5" id="KW-1133">Transmembrane helix</keyword>
<reference evidence="9" key="1">
    <citation type="submission" date="2019-07" db="EMBL/GenBank/DDBJ databases">
        <title>Complete Genome Sequences of Vibrion rotiferianus strain AM7.</title>
        <authorList>
            <person name="Miyazaki K."/>
            <person name="Wiseschart A."/>
            <person name="Pootanakit K."/>
            <person name="Ishimori K."/>
            <person name="Kitahara K."/>
        </authorList>
    </citation>
    <scope>NUCLEOTIDE SEQUENCE [LARGE SCALE GENOMIC DNA]</scope>
    <source>
        <strain evidence="9">AM7</strain>
    </source>
</reference>
<evidence type="ECO:0000256" key="4">
    <source>
        <dbReference type="ARBA" id="ARBA00023136"/>
    </source>
</evidence>
<dbReference type="Pfam" id="PF04932">
    <property type="entry name" value="Wzy_C"/>
    <property type="match status" value="1"/>
</dbReference>
<evidence type="ECO:0000256" key="5">
    <source>
        <dbReference type="SAM" id="Phobius"/>
    </source>
</evidence>
<evidence type="ECO:0000313" key="8">
    <source>
        <dbReference type="EMBL" id="BBL87582.1"/>
    </source>
</evidence>
<feature type="transmembrane region" description="Helical" evidence="5">
    <location>
        <begin position="157"/>
        <end position="176"/>
    </location>
</feature>
<evidence type="ECO:0000256" key="2">
    <source>
        <dbReference type="ARBA" id="ARBA00022692"/>
    </source>
</evidence>
<evidence type="ECO:0000259" key="6">
    <source>
        <dbReference type="Pfam" id="PF04932"/>
    </source>
</evidence>
<dbReference type="AlphaFoldDB" id="A0A510I1X7"/>
<feature type="domain" description="O-antigen ligase-related" evidence="6">
    <location>
        <begin position="4"/>
        <end position="112"/>
    </location>
</feature>
<dbReference type="InterPro" id="IPR021797">
    <property type="entry name" value="Wzy_C_2"/>
</dbReference>
<dbReference type="PANTHER" id="PTHR37422:SF21">
    <property type="entry name" value="EXOQ-LIKE PROTEIN"/>
    <property type="match status" value="1"/>
</dbReference>
<evidence type="ECO:0000313" key="9">
    <source>
        <dbReference type="Proteomes" id="UP000315115"/>
    </source>
</evidence>
<evidence type="ECO:0000259" key="7">
    <source>
        <dbReference type="Pfam" id="PF11846"/>
    </source>
</evidence>
<feature type="domain" description="Virulence factor membrane-bound polymerase C-terminal" evidence="7">
    <location>
        <begin position="137"/>
        <end position="317"/>
    </location>
</feature>
<feature type="transmembrane region" description="Helical" evidence="5">
    <location>
        <begin position="135"/>
        <end position="151"/>
    </location>
</feature>
<dbReference type="InterPro" id="IPR007016">
    <property type="entry name" value="O-antigen_ligase-rel_domated"/>
</dbReference>
<dbReference type="Pfam" id="PF11846">
    <property type="entry name" value="Wzy_C_2"/>
    <property type="match status" value="1"/>
</dbReference>
<accession>A0A510I1X7</accession>
<comment type="subcellular location">
    <subcellularLocation>
        <location evidence="1">Membrane</location>
        <topology evidence="1">Multi-pass membrane protein</topology>
    </subcellularLocation>
</comment>
<evidence type="ECO:0000256" key="3">
    <source>
        <dbReference type="ARBA" id="ARBA00022989"/>
    </source>
</evidence>
<sequence>MALGAIPLIIALSVTLTGNTKSDVLQIKVDQVIERSPDKALGSSVKARMAIYTITWDLVKAKIWTGHGYGSFTRAYEYHLVESGITKEYLGKSQLSHPHNIVLYLWAEGGILPVVTLFILVGAIISQLLKRGRTGILWLAALTPISLHLLTEAPFSMSVPHILLFSIILGGATYHARTISERSLVKSSTLAFGLAMMVVVSPYSILYGFRYSNLLTYSMKLPVHQQRSSDFLIEKGHFEGPLKYHFAQLRAERAFQEASQSNKIADFQAYIEQATQLEHFQPGKNLLANLALSYAKTGNEEVGRKYFNQLAYYYPNKLNWFGLIRYYGEPDKYVIGQ</sequence>
<dbReference type="Proteomes" id="UP000315115">
    <property type="component" value="Chromosome 1"/>
</dbReference>
<keyword evidence="2 5" id="KW-0812">Transmembrane</keyword>
<organism evidence="8 9">
    <name type="scientific">Vibrio rotiferianus</name>
    <dbReference type="NCBI Taxonomy" id="190895"/>
    <lineage>
        <taxon>Bacteria</taxon>
        <taxon>Pseudomonadati</taxon>
        <taxon>Pseudomonadota</taxon>
        <taxon>Gammaproteobacteria</taxon>
        <taxon>Vibrionales</taxon>
        <taxon>Vibrionaceae</taxon>
        <taxon>Vibrio</taxon>
    </lineage>
</organism>
<name>A0A510I1X7_9VIBR</name>
<feature type="transmembrane region" description="Helical" evidence="5">
    <location>
        <begin position="101"/>
        <end position="123"/>
    </location>
</feature>
<evidence type="ECO:0000256" key="1">
    <source>
        <dbReference type="ARBA" id="ARBA00004141"/>
    </source>
</evidence>
<gene>
    <name evidence="8" type="ORF">VroAM7_02350</name>
</gene>
<dbReference type="EMBL" id="AP019798">
    <property type="protein sequence ID" value="BBL87582.1"/>
    <property type="molecule type" value="Genomic_DNA"/>
</dbReference>
<dbReference type="PANTHER" id="PTHR37422">
    <property type="entry name" value="TEICHURONIC ACID BIOSYNTHESIS PROTEIN TUAE"/>
    <property type="match status" value="1"/>
</dbReference>
<dbReference type="InterPro" id="IPR051533">
    <property type="entry name" value="WaaL-like"/>
</dbReference>
<dbReference type="GO" id="GO:0016020">
    <property type="term" value="C:membrane"/>
    <property type="evidence" value="ECO:0007669"/>
    <property type="project" value="UniProtKB-SubCell"/>
</dbReference>
<protein>
    <submittedName>
        <fullName evidence="8">Uncharacterized protein</fullName>
    </submittedName>
</protein>